<dbReference type="InterPro" id="IPR006119">
    <property type="entry name" value="Resolv_N"/>
</dbReference>
<feature type="domain" description="Recombinase" evidence="3">
    <location>
        <begin position="213"/>
        <end position="357"/>
    </location>
</feature>
<reference evidence="4 5" key="1">
    <citation type="submission" date="2009-01" db="EMBL/GenBank/DDBJ databases">
        <authorList>
            <person name="Fulton L."/>
            <person name="Clifton S."/>
            <person name="Fulton B."/>
            <person name="Xu J."/>
            <person name="Minx P."/>
            <person name="Pepin K.H."/>
            <person name="Johnson M."/>
            <person name="Bhonagiri V."/>
            <person name="Nash W.E."/>
            <person name="Mardis E.R."/>
            <person name="Wilson R.K."/>
        </authorList>
    </citation>
    <scope>NUCLEOTIDE SEQUENCE [LARGE SCALE GENOMIC DNA]</scope>
    <source>
        <strain evidence="4 5">DSM 3353</strain>
    </source>
</reference>
<dbReference type="Gene3D" id="3.40.50.1390">
    <property type="entry name" value="Resolvase, N-terminal catalytic domain"/>
    <property type="match status" value="1"/>
</dbReference>
<evidence type="ECO:0000313" key="5">
    <source>
        <dbReference type="Proteomes" id="UP000003174"/>
    </source>
</evidence>
<accession>C0ESV3</accession>
<keyword evidence="1" id="KW-0175">Coiled coil</keyword>
<protein>
    <submittedName>
        <fullName evidence="4">Resolvase, N-terminal domain protein</fullName>
    </submittedName>
</protein>
<dbReference type="Pfam" id="PF13408">
    <property type="entry name" value="Zn_ribbon_recom"/>
    <property type="match status" value="1"/>
</dbReference>
<evidence type="ECO:0000259" key="2">
    <source>
        <dbReference type="PROSITE" id="PS51736"/>
    </source>
</evidence>
<organism evidence="4 5">
    <name type="scientific">Anaerobutyricum hallii DSM 3353</name>
    <dbReference type="NCBI Taxonomy" id="411469"/>
    <lineage>
        <taxon>Bacteria</taxon>
        <taxon>Bacillati</taxon>
        <taxon>Bacillota</taxon>
        <taxon>Clostridia</taxon>
        <taxon>Lachnospirales</taxon>
        <taxon>Lachnospiraceae</taxon>
        <taxon>Anaerobutyricum</taxon>
    </lineage>
</organism>
<proteinExistence type="predicted"/>
<comment type="caution">
    <text evidence="4">The sequence shown here is derived from an EMBL/GenBank/DDBJ whole genome shotgun (WGS) entry which is preliminary data.</text>
</comment>
<evidence type="ECO:0000256" key="1">
    <source>
        <dbReference type="SAM" id="Coils"/>
    </source>
</evidence>
<dbReference type="Proteomes" id="UP000003174">
    <property type="component" value="Unassembled WGS sequence"/>
</dbReference>
<evidence type="ECO:0000259" key="3">
    <source>
        <dbReference type="PROSITE" id="PS51737"/>
    </source>
</evidence>
<dbReference type="PROSITE" id="PS51736">
    <property type="entry name" value="RECOMBINASES_3"/>
    <property type="match status" value="1"/>
</dbReference>
<dbReference type="InterPro" id="IPR025378">
    <property type="entry name" value="DUF4368"/>
</dbReference>
<dbReference type="AlphaFoldDB" id="C0ESV3"/>
<dbReference type="InterPro" id="IPR025827">
    <property type="entry name" value="Zn_ribbon_recom_dom"/>
</dbReference>
<dbReference type="Gene3D" id="3.90.1750.20">
    <property type="entry name" value="Putative Large Serine Recombinase, Chain B, Domain 2"/>
    <property type="match status" value="1"/>
</dbReference>
<dbReference type="SMART" id="SM00857">
    <property type="entry name" value="Resolvase"/>
    <property type="match status" value="1"/>
</dbReference>
<dbReference type="InterPro" id="IPR050639">
    <property type="entry name" value="SSR_resolvase"/>
</dbReference>
<sequence length="600" mass="69016">MEARNSGLLISIRTKSTHPLGFTNVDGKVKLRRMKMNQINNSKKIYHAAIYVRLSKEDGDVATAGKRESNSISNQKDLIKNFLKDKKDIVVVSERVDDGYSGSNFERPAFQMMLEDIKKGIVDCVVVKDLSRFGREYIDAGKYIERLFPALGVRFIAVNDHYDSLEGKSQADEIVIPFKNLINDAYCRDISIKIRSHLEVKRKNGEYIGAFTPYGYQKDSDNKNKLVIDAYAAGIVKEIYRMKLSGMSQTAIANALNKQGVLSPMEYKHSLGIRIQDNFKTHEQAEWSAMSVKRILENEVYTGTLVQGKRTTPNHKVKKLMKKPETDWVRIEKNHEAIVSEREFALVQRLLGIDTRTSPNEEKVYPLSGLVVCGDCGAMMIKRDVPAGGKVYAYYICSRHAATKACAAHRIPMGKLEETVLELVKIHIENILDMKKIMDFIHEVPFQELDIKELEIRKEAKEKEAVRCRELRDYLYEDFREGIISKEDYKELHDGYTEKRKKAEEAVRSIDQQISEVLESKSDKYHWLDYFAEHQNIQELTRTVAVELIDQILVYDKKHIEVRFNFDDCYQSLLRQIQSVGCDVSTGMDGRIEIQKREVV</sequence>
<gene>
    <name evidence="4" type="ORF">EUBHAL_00476</name>
</gene>
<dbReference type="InterPro" id="IPR038109">
    <property type="entry name" value="DNA_bind_recomb_sf"/>
</dbReference>
<dbReference type="PANTHER" id="PTHR30461:SF23">
    <property type="entry name" value="DNA RECOMBINASE-RELATED"/>
    <property type="match status" value="1"/>
</dbReference>
<dbReference type="PROSITE" id="PS51737">
    <property type="entry name" value="RECOMBINASE_DNA_BIND"/>
    <property type="match status" value="1"/>
</dbReference>
<dbReference type="Pfam" id="PF14287">
    <property type="entry name" value="DUF4368"/>
    <property type="match status" value="1"/>
</dbReference>
<dbReference type="GO" id="GO:0003677">
    <property type="term" value="F:DNA binding"/>
    <property type="evidence" value="ECO:0007669"/>
    <property type="project" value="InterPro"/>
</dbReference>
<name>C0ESV3_9FIRM</name>
<dbReference type="Pfam" id="PF00239">
    <property type="entry name" value="Resolvase"/>
    <property type="match status" value="1"/>
</dbReference>
<reference evidence="4 5" key="2">
    <citation type="submission" date="2009-02" db="EMBL/GenBank/DDBJ databases">
        <title>Draft genome sequence of Eubacterium hallii (DSM 3353).</title>
        <authorList>
            <person name="Sudarsanam P."/>
            <person name="Ley R."/>
            <person name="Guruge J."/>
            <person name="Turnbaugh P.J."/>
            <person name="Mahowald M."/>
            <person name="Liep D."/>
            <person name="Gordon J."/>
        </authorList>
    </citation>
    <scope>NUCLEOTIDE SEQUENCE [LARGE SCALE GENOMIC DNA]</scope>
    <source>
        <strain evidence="4 5">DSM 3353</strain>
    </source>
</reference>
<dbReference type="EMBL" id="ACEP01000029">
    <property type="protein sequence ID" value="EEG37695.1"/>
    <property type="molecule type" value="Genomic_DNA"/>
</dbReference>
<feature type="coiled-coil region" evidence="1">
    <location>
        <begin position="444"/>
        <end position="513"/>
    </location>
</feature>
<dbReference type="InterPro" id="IPR036162">
    <property type="entry name" value="Resolvase-like_N_sf"/>
</dbReference>
<dbReference type="GO" id="GO:0000150">
    <property type="term" value="F:DNA strand exchange activity"/>
    <property type="evidence" value="ECO:0007669"/>
    <property type="project" value="InterPro"/>
</dbReference>
<dbReference type="eggNOG" id="COG1961">
    <property type="taxonomic scope" value="Bacteria"/>
</dbReference>
<dbReference type="Pfam" id="PF07508">
    <property type="entry name" value="Recombinase"/>
    <property type="match status" value="1"/>
</dbReference>
<dbReference type="InterPro" id="IPR011109">
    <property type="entry name" value="DNA_bind_recombinase_dom"/>
</dbReference>
<evidence type="ECO:0000313" key="4">
    <source>
        <dbReference type="EMBL" id="EEG37695.1"/>
    </source>
</evidence>
<dbReference type="PANTHER" id="PTHR30461">
    <property type="entry name" value="DNA-INVERTASE FROM LAMBDOID PROPHAGE"/>
    <property type="match status" value="1"/>
</dbReference>
<dbReference type="SUPFAM" id="SSF53041">
    <property type="entry name" value="Resolvase-like"/>
    <property type="match status" value="1"/>
</dbReference>
<feature type="domain" description="Resolvase/invertase-type recombinase catalytic" evidence="2">
    <location>
        <begin position="47"/>
        <end position="205"/>
    </location>
</feature>